<sequence>MADWGPVVIGVVLFVLLQPGLLFQLPGNNKHVDFGSLKTNGKAIAVHTLIFFTAYAILILAVHHVDAKQSRPSKEDLVTRRKREKKLMHKNKMKASTDNDKEVAFAWVFLIDYSSPRKKGILQSVDMYVNTYCNDQDGDYAKVYNSMDKNGNPTSVHVPKFYHSCSCW</sequence>
<dbReference type="PANTHER" id="PTHR33128:SF6">
    <property type="entry name" value="TRANSMEMBRANE PROTEIN"/>
    <property type="match status" value="1"/>
</dbReference>
<accession>A0A8X8DK33</accession>
<dbReference type="EMBL" id="JAAWWB010000001">
    <property type="protein sequence ID" value="KAG6793327.1"/>
    <property type="molecule type" value="Genomic_DNA"/>
</dbReference>
<evidence type="ECO:0000256" key="1">
    <source>
        <dbReference type="SAM" id="Phobius"/>
    </source>
</evidence>
<proteinExistence type="predicted"/>
<dbReference type="PANTHER" id="PTHR33128">
    <property type="entry name" value="OS05G0103400 PROTEIN"/>
    <property type="match status" value="1"/>
</dbReference>
<feature type="transmembrane region" description="Helical" evidence="1">
    <location>
        <begin position="44"/>
        <end position="65"/>
    </location>
</feature>
<keyword evidence="1" id="KW-0812">Transmembrane</keyword>
<keyword evidence="1" id="KW-0472">Membrane</keyword>
<organism evidence="2 3">
    <name type="scientific">Populus tomentosa</name>
    <name type="common">Chinese white poplar</name>
    <dbReference type="NCBI Taxonomy" id="118781"/>
    <lineage>
        <taxon>Eukaryota</taxon>
        <taxon>Viridiplantae</taxon>
        <taxon>Streptophyta</taxon>
        <taxon>Embryophyta</taxon>
        <taxon>Tracheophyta</taxon>
        <taxon>Spermatophyta</taxon>
        <taxon>Magnoliopsida</taxon>
        <taxon>eudicotyledons</taxon>
        <taxon>Gunneridae</taxon>
        <taxon>Pentapetalae</taxon>
        <taxon>rosids</taxon>
        <taxon>fabids</taxon>
        <taxon>Malpighiales</taxon>
        <taxon>Salicaceae</taxon>
        <taxon>Saliceae</taxon>
        <taxon>Populus</taxon>
    </lineage>
</organism>
<keyword evidence="3" id="KW-1185">Reference proteome</keyword>
<dbReference type="AlphaFoldDB" id="A0A8X8DK33"/>
<gene>
    <name evidence="2" type="ORF">POTOM_002532</name>
</gene>
<evidence type="ECO:0000313" key="2">
    <source>
        <dbReference type="EMBL" id="KAG6793327.1"/>
    </source>
</evidence>
<evidence type="ECO:0000313" key="3">
    <source>
        <dbReference type="Proteomes" id="UP000886885"/>
    </source>
</evidence>
<dbReference type="Pfam" id="PF11820">
    <property type="entry name" value="DUF3339"/>
    <property type="match status" value="1"/>
</dbReference>
<name>A0A8X8DK33_POPTO</name>
<dbReference type="OrthoDB" id="10448692at2759"/>
<reference evidence="2" key="1">
    <citation type="journal article" date="2020" name="bioRxiv">
        <title>Hybrid origin of Populus tomentosa Carr. identified through genome sequencing and phylogenomic analysis.</title>
        <authorList>
            <person name="An X."/>
            <person name="Gao K."/>
            <person name="Chen Z."/>
            <person name="Li J."/>
            <person name="Yang X."/>
            <person name="Yang X."/>
            <person name="Zhou J."/>
            <person name="Guo T."/>
            <person name="Zhao T."/>
            <person name="Huang S."/>
            <person name="Miao D."/>
            <person name="Khan W.U."/>
            <person name="Rao P."/>
            <person name="Ye M."/>
            <person name="Lei B."/>
            <person name="Liao W."/>
            <person name="Wang J."/>
            <person name="Ji L."/>
            <person name="Li Y."/>
            <person name="Guo B."/>
            <person name="Mustafa N.S."/>
            <person name="Li S."/>
            <person name="Yun Q."/>
            <person name="Keller S.R."/>
            <person name="Mao J."/>
            <person name="Zhang R."/>
            <person name="Strauss S.H."/>
        </authorList>
    </citation>
    <scope>NUCLEOTIDE SEQUENCE</scope>
    <source>
        <strain evidence="2">GM15</strain>
        <tissue evidence="2">Leaf</tissue>
    </source>
</reference>
<comment type="caution">
    <text evidence="2">The sequence shown here is derived from an EMBL/GenBank/DDBJ whole genome shotgun (WGS) entry which is preliminary data.</text>
</comment>
<dbReference type="Proteomes" id="UP000886885">
    <property type="component" value="Chromosome 1A"/>
</dbReference>
<protein>
    <submittedName>
        <fullName evidence="2">Uncharacterized protein</fullName>
    </submittedName>
</protein>
<feature type="transmembrane region" description="Helical" evidence="1">
    <location>
        <begin position="7"/>
        <end position="24"/>
    </location>
</feature>
<keyword evidence="1" id="KW-1133">Transmembrane helix</keyword>
<dbReference type="InterPro" id="IPR021775">
    <property type="entry name" value="DUF3339"/>
</dbReference>